<feature type="region of interest" description="Disordered" evidence="8">
    <location>
        <begin position="288"/>
        <end position="317"/>
    </location>
</feature>
<evidence type="ECO:0000256" key="4">
    <source>
        <dbReference type="ARBA" id="ARBA00023159"/>
    </source>
</evidence>
<feature type="region of interest" description="Disordered" evidence="8">
    <location>
        <begin position="1385"/>
        <end position="1436"/>
    </location>
</feature>
<dbReference type="GeneID" id="112286655"/>
<dbReference type="Pfam" id="PF08638">
    <property type="entry name" value="Med14"/>
    <property type="match status" value="1"/>
</dbReference>
<feature type="region of interest" description="Disordered" evidence="8">
    <location>
        <begin position="1349"/>
        <end position="1373"/>
    </location>
</feature>
<dbReference type="PANTHER" id="PTHR12809">
    <property type="entry name" value="MEDIATOR COMPLEX SUBUNIT"/>
    <property type="match status" value="1"/>
</dbReference>
<dbReference type="EnsemblPlants" id="Pp3c9_4280V3.2">
    <property type="protein sequence ID" value="Pp3c9_4280V3.2"/>
    <property type="gene ID" value="Pp3c9_4280"/>
</dbReference>
<feature type="region of interest" description="Disordered" evidence="8">
    <location>
        <begin position="851"/>
        <end position="954"/>
    </location>
</feature>
<dbReference type="InterPro" id="IPR013947">
    <property type="entry name" value="Mediator_Med14"/>
</dbReference>
<comment type="similarity">
    <text evidence="2 7">Belongs to the Mediator complex subunit 14 family.</text>
</comment>
<evidence type="ECO:0000256" key="6">
    <source>
        <dbReference type="ARBA" id="ARBA00023242"/>
    </source>
</evidence>
<evidence type="ECO:0000256" key="1">
    <source>
        <dbReference type="ARBA" id="ARBA00004123"/>
    </source>
</evidence>
<evidence type="ECO:0000259" key="9">
    <source>
        <dbReference type="Pfam" id="PF08638"/>
    </source>
</evidence>
<comment type="function">
    <text evidence="7">Component of the Mediator complex, a coactivator involved in the regulated transcription of nearly all RNA polymerase II-dependent genes. Mediator functions as a bridge to convey information from gene-specific regulatory proteins to the basal RNA polymerase II transcription machinery. Mediator is recruited to promoters by direct interactions with regulatory proteins and serves as a scaffold for the assembly of a functional preinitiation complex with RNA polymerase II and the general transcription factors.</text>
</comment>
<dbReference type="GO" id="GO:0003712">
    <property type="term" value="F:transcription coregulator activity"/>
    <property type="evidence" value="ECO:0000318"/>
    <property type="project" value="GO_Central"/>
</dbReference>
<evidence type="ECO:0000313" key="10">
    <source>
        <dbReference type="EnsemblPlants" id="Pp3c9_4280V3.2"/>
    </source>
</evidence>
<gene>
    <name evidence="10" type="primary">LOC112286655</name>
</gene>
<dbReference type="GO" id="GO:0006357">
    <property type="term" value="P:regulation of transcription by RNA polymerase II"/>
    <property type="evidence" value="ECO:0000318"/>
    <property type="project" value="GO_Central"/>
</dbReference>
<comment type="subcellular location">
    <subcellularLocation>
        <location evidence="1 7">Nucleus</location>
    </subcellularLocation>
</comment>
<feature type="compositionally biased region" description="Polar residues" evidence="8">
    <location>
        <begin position="851"/>
        <end position="865"/>
    </location>
</feature>
<keyword evidence="11" id="KW-1185">Reference proteome</keyword>
<reference evidence="10 11" key="2">
    <citation type="journal article" date="2018" name="Plant J.">
        <title>The Physcomitrella patens chromosome-scale assembly reveals moss genome structure and evolution.</title>
        <authorList>
            <person name="Lang D."/>
            <person name="Ullrich K.K."/>
            <person name="Murat F."/>
            <person name="Fuchs J."/>
            <person name="Jenkins J."/>
            <person name="Haas F.B."/>
            <person name="Piednoel M."/>
            <person name="Gundlach H."/>
            <person name="Van Bel M."/>
            <person name="Meyberg R."/>
            <person name="Vives C."/>
            <person name="Morata J."/>
            <person name="Symeonidi A."/>
            <person name="Hiss M."/>
            <person name="Muchero W."/>
            <person name="Kamisugi Y."/>
            <person name="Saleh O."/>
            <person name="Blanc G."/>
            <person name="Decker E.L."/>
            <person name="van Gessel N."/>
            <person name="Grimwood J."/>
            <person name="Hayes R.D."/>
            <person name="Graham S.W."/>
            <person name="Gunter L.E."/>
            <person name="McDaniel S.F."/>
            <person name="Hoernstein S.N.W."/>
            <person name="Larsson A."/>
            <person name="Li F.W."/>
            <person name="Perroud P.F."/>
            <person name="Phillips J."/>
            <person name="Ranjan P."/>
            <person name="Rokshar D.S."/>
            <person name="Rothfels C.J."/>
            <person name="Schneider L."/>
            <person name="Shu S."/>
            <person name="Stevenson D.W."/>
            <person name="Thummler F."/>
            <person name="Tillich M."/>
            <person name="Villarreal Aguilar J.C."/>
            <person name="Widiez T."/>
            <person name="Wong G.K."/>
            <person name="Wymore A."/>
            <person name="Zhang Y."/>
            <person name="Zimmer A.D."/>
            <person name="Quatrano R.S."/>
            <person name="Mayer K.F.X."/>
            <person name="Goodstein D."/>
            <person name="Casacuberta J.M."/>
            <person name="Vandepoele K."/>
            <person name="Reski R."/>
            <person name="Cuming A.C."/>
            <person name="Tuskan G.A."/>
            <person name="Maumus F."/>
            <person name="Salse J."/>
            <person name="Schmutz J."/>
            <person name="Rensing S.A."/>
        </authorList>
    </citation>
    <scope>NUCLEOTIDE SEQUENCE [LARGE SCALE GENOMIC DNA]</scope>
    <source>
        <strain evidence="10 11">cv. Gransden 2004</strain>
    </source>
</reference>
<dbReference type="InParanoid" id="A0A7I4ESK4"/>
<name>A0A7I4ESK4_PHYPA</name>
<feature type="compositionally biased region" description="Polar residues" evidence="8">
    <location>
        <begin position="801"/>
        <end position="823"/>
    </location>
</feature>
<dbReference type="EMBL" id="ABEU02000009">
    <property type="status" value="NOT_ANNOTATED_CDS"/>
    <property type="molecule type" value="Genomic_DNA"/>
</dbReference>
<feature type="domain" description="Mediator complex subunit MED14 N-terminal" evidence="9">
    <location>
        <begin position="10"/>
        <end position="196"/>
    </location>
</feature>
<proteinExistence type="inferred from homology"/>
<evidence type="ECO:0000313" key="11">
    <source>
        <dbReference type="Proteomes" id="UP000006727"/>
    </source>
</evidence>
<dbReference type="RefSeq" id="XP_024384519.1">
    <property type="nucleotide sequence ID" value="XM_024528751.2"/>
</dbReference>
<feature type="region of interest" description="Disordered" evidence="8">
    <location>
        <begin position="1201"/>
        <end position="1229"/>
    </location>
</feature>
<comment type="subunit">
    <text evidence="7">Component of the Mediator complex.</text>
</comment>
<keyword evidence="6 7" id="KW-0539">Nucleus</keyword>
<sequence length="1942" mass="205959">MAEAAPLGSVDFSVLVRKAAEASVSGLKELTETAPELSDTEKKIGLLKYIVKTRQRLLRIAALTKWCRQIPLVERCQQLSGTLSNHDMSFTQAADFLFYLHETLQQARAPVYDIPSATEILLARTYNRLPKCIEDLGMQPVLIGEEREGAVKKLNSVLRTRLLDIELPKQITDIKVTGGRVIFKVAGEFEAHLTLGYRGHLSYWRVLKIDILVGEPSGPTQFTDPQAYFLGDELERRMAASEDPLGLMYSILHQFCTALVMDTLFRQIKALLVGRWRDAIKYEKLSDTGGGSGAAAGQASAGQGTGGVGELDVESGSAAKVRGSPGLKIMYWLETQRGEVLPSLRIEHGADQQIRCSHSPAVMDSATGMEAEFAVDSSCINVEKLLLRAIACSVHTRLLEVQRGLKGGVHLWQSDNDVVLRRSIPDELESSSEASGEEENVEEAGEEVLCVRAFGVSHMALGISIRNGRFLLRCPSTVLAAPMVKEMEDALNLGSVQALDIFMKLRAKCLVHYFGLIGKSLNLKLYERGASSVKLPADGGLCRLLYERGASSVKMTKEGPKLESAHGGDVLIMGFPDCDESFFLCVQLDANFTPLFTLLEAESQSSSGQASLASSAFNISRWMRIDIEAMSILRDDTGFSLLEQSGSEGREGYGSMVVKRVEEGYSKLGIPPVPKGPIRGGGLGLDGGQSGLDQYYGGGGASHKGNMLAVHSPSNLQGGSPMQHAGSPLQHGNVGYGVNAGPIMVSPSMASGGYHQGKSLGGSPAFGDGSHRLGRAGMVNGASPHNMTGVSPLRSPMDVRNQMSLRKSPLQSASEQEPGSTRSPVAVGDNATSPIELDDEHITKLIDSISSKTSGSFATTDSPSRQGRHVPQARGGIGSPTSRPLIGKAGSPSGSQLVRASGLLQASSPGWKSTMSPSGPYMTDSGCPGQDVEQQGRLGGGSDKSPAQKSKQKRSITDLFNSMSSVQALATGGQRGKRQRTGLEMVPVPAYQAASHVGVGSTAVSQSVLGQSYGHVVRAANQGKASAGAYRAVFQQVEERCRLCIKHARLTRQMDAQGISYVNEVGLREPSTVLRFRLPDTVPSGDPRTRPSRSEGSYGWQQMGLCLGKPGSEGWDVKVQDAYFSGLWKLQKQKEGVGGTGEQFASPPQDDSHMKCTQEGLVLKYSTVLDDSVTKLVKDLERIWRARAFALRIRKLLGSSEEEKKRGSEQGGRSQGRSGSVGDTGEAEEKKWEVMRRAFRVEAVGLTSVSFTYVGTTPGIMARFVVEWGTSRRGCTVHSPEQLWPHTKLRTKGFSLAGRKLWSAHRQMRMFLEDYINGGEVELLLDAIQVTAGPLHALAAAIRPARMAAPASGSSHRPSSPSPGTGMAARAGASSAGSGMSLYGSGGAGQGQGQGAGANGSVNYGMNSNGGPGTPQGGMPSNSGRNPGPGLVPSTLLPTDVSVLLRSAYWIRIVYRRDFAIDMRCFAGDQVWLQPAPPPRSGGKGGGGSLPCPQFRTFVVEHVTLGMSSSVDSVGGGAIGSSSPSTGANSGARQAGGGVGRAGNSVGSTIAAMQGGSGLGGGSRSLATGSGVGGAISIRAELNPALVGMGDDGGYGGAWVPLAALKKVLRGTLRYLGGLWLFAQFPGILREVLASTLNQNEGALLNHDPEQPALRFFIRGCVFAVSMHRQQLFLQAINVNRYKQQQQAAAAHQQAAPVMNLAVELSLGEMQDIGDFFARSVASEPYDASRLASFVTMLTLPVPVLREFLILIQWKVATTRANGGPGGDVSGQGASPRPQVELSLESQGGGGGGVEKGNSQQDESGVGGGSQGRSSITHNHHRNTVEFTLTFTFDASSLPQLNVAGGAGWLPQSVALRLAYAYGEGANRISLSSMDGSHGGRSCWARAEEWERCKEGVMRAVQAAPGEGRGRLRVLAEQVQMALQTALTQIGRGAGQQLHVLL</sequence>
<dbReference type="GO" id="GO:0070847">
    <property type="term" value="C:core mediator complex"/>
    <property type="evidence" value="ECO:0000318"/>
    <property type="project" value="GO_Central"/>
</dbReference>
<keyword evidence="3 7" id="KW-0805">Transcription regulation</keyword>
<dbReference type="GO" id="GO:0016592">
    <property type="term" value="C:mediator complex"/>
    <property type="evidence" value="ECO:0000318"/>
    <property type="project" value="GO_Central"/>
</dbReference>
<feature type="compositionally biased region" description="Polar residues" evidence="8">
    <location>
        <begin position="892"/>
        <end position="917"/>
    </location>
</feature>
<dbReference type="InterPro" id="IPR055122">
    <property type="entry name" value="Med14_N"/>
</dbReference>
<keyword evidence="4 7" id="KW-0010">Activator</keyword>
<evidence type="ECO:0000256" key="3">
    <source>
        <dbReference type="ARBA" id="ARBA00023015"/>
    </source>
</evidence>
<reference evidence="10 11" key="1">
    <citation type="journal article" date="2008" name="Science">
        <title>The Physcomitrella genome reveals evolutionary insights into the conquest of land by plants.</title>
        <authorList>
            <person name="Rensing S."/>
            <person name="Lang D."/>
            <person name="Zimmer A."/>
            <person name="Terry A."/>
            <person name="Salamov A."/>
            <person name="Shapiro H."/>
            <person name="Nishiyama T."/>
            <person name="Perroud P.-F."/>
            <person name="Lindquist E."/>
            <person name="Kamisugi Y."/>
            <person name="Tanahashi T."/>
            <person name="Sakakibara K."/>
            <person name="Fujita T."/>
            <person name="Oishi K."/>
            <person name="Shin-I T."/>
            <person name="Kuroki Y."/>
            <person name="Toyoda A."/>
            <person name="Suzuki Y."/>
            <person name="Hashimoto A."/>
            <person name="Yamaguchi K."/>
            <person name="Sugano A."/>
            <person name="Kohara Y."/>
            <person name="Fujiyama A."/>
            <person name="Anterola A."/>
            <person name="Aoki S."/>
            <person name="Ashton N."/>
            <person name="Barbazuk W.B."/>
            <person name="Barker E."/>
            <person name="Bennetzen J."/>
            <person name="Bezanilla M."/>
            <person name="Blankenship R."/>
            <person name="Cho S.H."/>
            <person name="Dutcher S."/>
            <person name="Estelle M."/>
            <person name="Fawcett J.A."/>
            <person name="Gundlach H."/>
            <person name="Hanada K."/>
            <person name="Heyl A."/>
            <person name="Hicks K.A."/>
            <person name="Hugh J."/>
            <person name="Lohr M."/>
            <person name="Mayer K."/>
            <person name="Melkozernov A."/>
            <person name="Murata T."/>
            <person name="Nelson D."/>
            <person name="Pils B."/>
            <person name="Prigge M."/>
            <person name="Reiss B."/>
            <person name="Renner T."/>
            <person name="Rombauts S."/>
            <person name="Rushton P."/>
            <person name="Sanderfoot A."/>
            <person name="Schween G."/>
            <person name="Shiu S.-H."/>
            <person name="Stueber K."/>
            <person name="Theodoulou F.L."/>
            <person name="Tu H."/>
            <person name="Van de Peer Y."/>
            <person name="Verrier P.J."/>
            <person name="Waters E."/>
            <person name="Wood A."/>
            <person name="Yang L."/>
            <person name="Cove D."/>
            <person name="Cuming A."/>
            <person name="Hasebe M."/>
            <person name="Lucas S."/>
            <person name="Mishler D.B."/>
            <person name="Reski R."/>
            <person name="Grigoriev I."/>
            <person name="Quatrano R.S."/>
            <person name="Boore J.L."/>
        </authorList>
    </citation>
    <scope>NUCLEOTIDE SEQUENCE [LARGE SCALE GENOMIC DNA]</scope>
    <source>
        <strain evidence="10 11">cv. Gransden 2004</strain>
    </source>
</reference>
<dbReference type="Proteomes" id="UP000006727">
    <property type="component" value="Chromosome 9"/>
</dbReference>
<feature type="compositionally biased region" description="Gly residues" evidence="8">
    <location>
        <begin position="1385"/>
        <end position="1398"/>
    </location>
</feature>
<feature type="region of interest" description="Disordered" evidence="8">
    <location>
        <begin position="1514"/>
        <end position="1541"/>
    </location>
</feature>
<keyword evidence="5 7" id="KW-0804">Transcription</keyword>
<feature type="region of interest" description="Disordered" evidence="8">
    <location>
        <begin position="761"/>
        <end position="835"/>
    </location>
</feature>
<dbReference type="FunCoup" id="A0A7I4ESK4">
    <property type="interactions" value="2269"/>
</dbReference>
<reference evidence="10" key="3">
    <citation type="submission" date="2020-12" db="UniProtKB">
        <authorList>
            <consortium name="EnsemblPlants"/>
        </authorList>
    </citation>
    <scope>IDENTIFICATION</scope>
</reference>
<accession>A0A7I4ESK4</accession>
<feature type="region of interest" description="Disordered" evidence="8">
    <location>
        <begin position="1079"/>
        <end position="1098"/>
    </location>
</feature>
<evidence type="ECO:0000256" key="7">
    <source>
        <dbReference type="RuleBase" id="RU365082"/>
    </source>
</evidence>
<evidence type="ECO:0000256" key="2">
    <source>
        <dbReference type="ARBA" id="ARBA00007813"/>
    </source>
</evidence>
<evidence type="ECO:0000256" key="5">
    <source>
        <dbReference type="ARBA" id="ARBA00023163"/>
    </source>
</evidence>
<dbReference type="Gramene" id="Pp3c9_4280V3.2">
    <property type="protein sequence ID" value="Pp3c9_4280V3.2"/>
    <property type="gene ID" value="Pp3c9_4280"/>
</dbReference>
<dbReference type="PANTHER" id="PTHR12809:SF2">
    <property type="entry name" value="MEDIATOR OF RNA POLYMERASE II TRANSCRIPTION SUBUNIT 14"/>
    <property type="match status" value="1"/>
</dbReference>
<organism evidence="10 11">
    <name type="scientific">Physcomitrium patens</name>
    <name type="common">Spreading-leaved earth moss</name>
    <name type="synonym">Physcomitrella patens</name>
    <dbReference type="NCBI Taxonomy" id="3218"/>
    <lineage>
        <taxon>Eukaryota</taxon>
        <taxon>Viridiplantae</taxon>
        <taxon>Streptophyta</taxon>
        <taxon>Embryophyta</taxon>
        <taxon>Bryophyta</taxon>
        <taxon>Bryophytina</taxon>
        <taxon>Bryopsida</taxon>
        <taxon>Funariidae</taxon>
        <taxon>Funariales</taxon>
        <taxon>Funariaceae</taxon>
        <taxon>Physcomitrium</taxon>
    </lineage>
</organism>
<feature type="region of interest" description="Disordered" evidence="8">
    <location>
        <begin position="1763"/>
        <end position="1817"/>
    </location>
</feature>
<protein>
    <recommendedName>
        <fullName evidence="7">Mediator of RNA polymerase II transcription subunit 14</fullName>
    </recommendedName>
    <alternativeName>
        <fullName evidence="7">Mediator complex subunit 14</fullName>
    </alternativeName>
</protein>
<feature type="compositionally biased region" description="Low complexity" evidence="8">
    <location>
        <begin position="1520"/>
        <end position="1533"/>
    </location>
</feature>
<evidence type="ECO:0000256" key="8">
    <source>
        <dbReference type="SAM" id="MobiDB-lite"/>
    </source>
</evidence>